<proteinExistence type="predicted"/>
<evidence type="ECO:0000313" key="2">
    <source>
        <dbReference type="Proteomes" id="UP000283834"/>
    </source>
</evidence>
<accession>A0A412NGH7</accession>
<gene>
    <name evidence="1" type="ORF">DWX36_09770</name>
</gene>
<dbReference type="Proteomes" id="UP000283834">
    <property type="component" value="Unassembled WGS sequence"/>
</dbReference>
<evidence type="ECO:0000313" key="1">
    <source>
        <dbReference type="EMBL" id="RGT38411.1"/>
    </source>
</evidence>
<dbReference type="EMBL" id="QRWQ01000008">
    <property type="protein sequence ID" value="RGT38411.1"/>
    <property type="molecule type" value="Genomic_DNA"/>
</dbReference>
<sequence>MEHYKTERRISAREKLSVHGVDICELIEKQGKRQLFEELADSMEYGTPYCVVIEKKILNDGLSSTLSLDIKFKKMEE</sequence>
<reference evidence="1 2" key="1">
    <citation type="submission" date="2018-08" db="EMBL/GenBank/DDBJ databases">
        <title>A genome reference for cultivated species of the human gut microbiota.</title>
        <authorList>
            <person name="Zou Y."/>
            <person name="Xue W."/>
            <person name="Luo G."/>
        </authorList>
    </citation>
    <scope>NUCLEOTIDE SEQUENCE [LARGE SCALE GENOMIC DNA]</scope>
    <source>
        <strain evidence="1 2">AF19-16AC</strain>
    </source>
</reference>
<name>A0A412NGH7_MEDGN</name>
<dbReference type="RefSeq" id="WP_118046938.1">
    <property type="nucleotide sequence ID" value="NZ_QRWQ01000008.1"/>
</dbReference>
<organism evidence="1 2">
    <name type="scientific">Mediterraneibacter gnavus</name>
    <name type="common">Ruminococcus gnavus</name>
    <dbReference type="NCBI Taxonomy" id="33038"/>
    <lineage>
        <taxon>Bacteria</taxon>
        <taxon>Bacillati</taxon>
        <taxon>Bacillota</taxon>
        <taxon>Clostridia</taxon>
        <taxon>Lachnospirales</taxon>
        <taxon>Lachnospiraceae</taxon>
        <taxon>Mediterraneibacter</taxon>
    </lineage>
</organism>
<dbReference type="AlphaFoldDB" id="A0A412NGH7"/>
<protein>
    <submittedName>
        <fullName evidence="1">Uncharacterized protein</fullName>
    </submittedName>
</protein>
<comment type="caution">
    <text evidence="1">The sequence shown here is derived from an EMBL/GenBank/DDBJ whole genome shotgun (WGS) entry which is preliminary data.</text>
</comment>